<sequence length="494" mass="53230">MSLHRRTRPTLLPEPHRRHAPSQRLGWLVVAVWLVAAVRGLLMLSAQPLIAMANNYDQVRYSACLGIFPLRPGEDPTAITYQAPLETFAFQEVHGAPCYLSSDHLFQGAAVGLFHAMSGFGHDNAYSVRWLGGLRWLAWVLVVAAISRALWRERRPALALANALWLAALGFDPVNSVYLNTFYAEAGAVFFAYLVVALCTLTAVRPSLLRCAALALAAVLLALSKMQHLALPLFLAGALALCALRQRPLWPAAIALLIGGSAGLLLQWQQSQRNTALFEGIATVNNANLVLSALLPASSSPEVAAERLGLPPACAAYAGYTVYRLTVPAETACPGIGDFRRTRMLALLQTEPVTLARVVAAVPPQLLPWQPRYLGMVAGRDMAKVPGKFHSIDRPLAARPWLVWPLLLVAPLAWLGLLLGRNVAPSALAFAALCATVAISVPVVSVFGDGISELAKHAHLALNASCAFVLCALFARPWPRKKSGTGFRDARALR</sequence>
<feature type="transmembrane region" description="Helical" evidence="1">
    <location>
        <begin position="211"/>
        <end position="229"/>
    </location>
</feature>
<feature type="transmembrane region" description="Helical" evidence="1">
    <location>
        <begin position="182"/>
        <end position="204"/>
    </location>
</feature>
<accession>A0ABY6BFS0</accession>
<feature type="transmembrane region" description="Helical" evidence="1">
    <location>
        <begin position="133"/>
        <end position="151"/>
    </location>
</feature>
<reference evidence="2" key="1">
    <citation type="submission" date="2022-09" db="EMBL/GenBank/DDBJ databases">
        <title>Tahibacter sp. nov., isolated from a fresh water.</title>
        <authorList>
            <person name="Baek J.H."/>
            <person name="Lee J.K."/>
            <person name="Kim J.M."/>
            <person name="Jeon C.O."/>
        </authorList>
    </citation>
    <scope>NUCLEOTIDE SEQUENCE</scope>
    <source>
        <strain evidence="2">W38</strain>
    </source>
</reference>
<keyword evidence="1" id="KW-1133">Transmembrane helix</keyword>
<evidence type="ECO:0000313" key="2">
    <source>
        <dbReference type="EMBL" id="UXI68714.1"/>
    </source>
</evidence>
<feature type="transmembrane region" description="Helical" evidence="1">
    <location>
        <begin position="460"/>
        <end position="478"/>
    </location>
</feature>
<keyword evidence="1" id="KW-0472">Membrane</keyword>
<protein>
    <recommendedName>
        <fullName evidence="4">Dolichyl-phosphate-mannose-protein mannosyltransferase</fullName>
    </recommendedName>
</protein>
<gene>
    <name evidence="2" type="ORF">N4264_03415</name>
</gene>
<dbReference type="Proteomes" id="UP001064632">
    <property type="component" value="Chromosome"/>
</dbReference>
<name>A0ABY6BFS0_9GAMM</name>
<evidence type="ECO:0000313" key="3">
    <source>
        <dbReference type="Proteomes" id="UP001064632"/>
    </source>
</evidence>
<evidence type="ECO:0000256" key="1">
    <source>
        <dbReference type="SAM" id="Phobius"/>
    </source>
</evidence>
<organism evidence="2 3">
    <name type="scientific">Tahibacter amnicola</name>
    <dbReference type="NCBI Taxonomy" id="2976241"/>
    <lineage>
        <taxon>Bacteria</taxon>
        <taxon>Pseudomonadati</taxon>
        <taxon>Pseudomonadota</taxon>
        <taxon>Gammaproteobacteria</taxon>
        <taxon>Lysobacterales</taxon>
        <taxon>Rhodanobacteraceae</taxon>
        <taxon>Tahibacter</taxon>
    </lineage>
</organism>
<feature type="transmembrane region" description="Helical" evidence="1">
    <location>
        <begin position="426"/>
        <end position="448"/>
    </location>
</feature>
<keyword evidence="3" id="KW-1185">Reference proteome</keyword>
<feature type="transmembrane region" description="Helical" evidence="1">
    <location>
        <begin position="401"/>
        <end position="420"/>
    </location>
</feature>
<keyword evidence="1" id="KW-0812">Transmembrane</keyword>
<proteinExistence type="predicted"/>
<dbReference type="EMBL" id="CP104694">
    <property type="protein sequence ID" value="UXI68714.1"/>
    <property type="molecule type" value="Genomic_DNA"/>
</dbReference>
<feature type="transmembrane region" description="Helical" evidence="1">
    <location>
        <begin position="249"/>
        <end position="268"/>
    </location>
</feature>
<evidence type="ECO:0008006" key="4">
    <source>
        <dbReference type="Google" id="ProtNLM"/>
    </source>
</evidence>
<dbReference type="RefSeq" id="WP_261695673.1">
    <property type="nucleotide sequence ID" value="NZ_CP104694.1"/>
</dbReference>
<feature type="transmembrane region" description="Helical" evidence="1">
    <location>
        <begin position="25"/>
        <end position="46"/>
    </location>
</feature>